<keyword evidence="2" id="KW-0808">Transferase</keyword>
<dbReference type="RefSeq" id="WP_172966900.1">
    <property type="nucleotide sequence ID" value="NZ_BKCF01000007.1"/>
</dbReference>
<evidence type="ECO:0000313" key="3">
    <source>
        <dbReference type="Proteomes" id="UP000326994"/>
    </source>
</evidence>
<protein>
    <submittedName>
        <fullName evidence="2">Glycosyl transferase</fullName>
    </submittedName>
</protein>
<accession>A0A5J4G332</accession>
<feature type="domain" description="Glycosyltransferase 2-like" evidence="1">
    <location>
        <begin position="3"/>
        <end position="138"/>
    </location>
</feature>
<dbReference type="Proteomes" id="UP000326994">
    <property type="component" value="Unassembled WGS sequence"/>
</dbReference>
<dbReference type="CDD" id="cd00761">
    <property type="entry name" value="Glyco_tranf_GTA_type"/>
    <property type="match status" value="1"/>
</dbReference>
<comment type="caution">
    <text evidence="2">The sequence shown here is derived from an EMBL/GenBank/DDBJ whole genome shotgun (WGS) entry which is preliminary data.</text>
</comment>
<dbReference type="PANTHER" id="PTHR22916">
    <property type="entry name" value="GLYCOSYLTRANSFERASE"/>
    <property type="match status" value="1"/>
</dbReference>
<dbReference type="SUPFAM" id="SSF53448">
    <property type="entry name" value="Nucleotide-diphospho-sugar transferases"/>
    <property type="match status" value="1"/>
</dbReference>
<evidence type="ECO:0000313" key="2">
    <source>
        <dbReference type="EMBL" id="GEQ87319.1"/>
    </source>
</evidence>
<reference evidence="2 3" key="1">
    <citation type="submission" date="2019-08" db="EMBL/GenBank/DDBJ databases">
        <title>Ulvibacter marinistellae sp. nov., isolated from a starfish, Patiria pectinifera.</title>
        <authorList>
            <person name="Kawano K."/>
            <person name="Ushijima N."/>
            <person name="Kihara M."/>
            <person name="Itoh H."/>
        </authorList>
    </citation>
    <scope>NUCLEOTIDE SEQUENCE [LARGE SCALE GENOMIC DNA]</scope>
    <source>
        <strain evidence="2 3">KK4</strain>
    </source>
</reference>
<organism evidence="2 3">
    <name type="scientific">Patiriisocius marinistellae</name>
    <dbReference type="NCBI Taxonomy" id="2494560"/>
    <lineage>
        <taxon>Bacteria</taxon>
        <taxon>Pseudomonadati</taxon>
        <taxon>Bacteroidota</taxon>
        <taxon>Flavobacteriia</taxon>
        <taxon>Flavobacteriales</taxon>
        <taxon>Flavobacteriaceae</taxon>
        <taxon>Patiriisocius</taxon>
    </lineage>
</organism>
<name>A0A5J4G332_9FLAO</name>
<dbReference type="Gene3D" id="3.90.550.10">
    <property type="entry name" value="Spore Coat Polysaccharide Biosynthesis Protein SpsA, Chain A"/>
    <property type="match status" value="1"/>
</dbReference>
<dbReference type="PANTHER" id="PTHR22916:SF3">
    <property type="entry name" value="UDP-GLCNAC:BETAGAL BETA-1,3-N-ACETYLGLUCOSAMINYLTRANSFERASE-LIKE PROTEIN 1"/>
    <property type="match status" value="1"/>
</dbReference>
<dbReference type="AlphaFoldDB" id="A0A5J4G332"/>
<keyword evidence="3" id="KW-1185">Reference proteome</keyword>
<proteinExistence type="predicted"/>
<dbReference type="GO" id="GO:0016758">
    <property type="term" value="F:hexosyltransferase activity"/>
    <property type="evidence" value="ECO:0007669"/>
    <property type="project" value="UniProtKB-ARBA"/>
</dbReference>
<dbReference type="InterPro" id="IPR001173">
    <property type="entry name" value="Glyco_trans_2-like"/>
</dbReference>
<evidence type="ECO:0000259" key="1">
    <source>
        <dbReference type="Pfam" id="PF00535"/>
    </source>
</evidence>
<dbReference type="Pfam" id="PF00535">
    <property type="entry name" value="Glycos_transf_2"/>
    <property type="match status" value="1"/>
</dbReference>
<dbReference type="InterPro" id="IPR029044">
    <property type="entry name" value="Nucleotide-diphossugar_trans"/>
</dbReference>
<dbReference type="EMBL" id="BKCF01000007">
    <property type="protein sequence ID" value="GEQ87319.1"/>
    <property type="molecule type" value="Genomic_DNA"/>
</dbReference>
<gene>
    <name evidence="2" type="ORF">ULMS_28270</name>
</gene>
<sequence>MISVLIPTYNYDVRELVNNVHKQCVDTGIDFEISIVDDYSTNSLSCENNEKLSILSHVNYTKNKENLGRTATRNKLAVEATFEWLLFLDADVLPKDTMFISSYVSAINKEHECIYGGISYTDRKPNKELILRWTYGKQREVKTVSQRKKFPFDVISQNLCIRKSTFLKCNPEKYNAYGMDILFSYNLKMENIKMLHIDNPIVHHGLEDAVTFLKKSLNAVESTYNMEKEGLISNDARPLQRVYLKLQKGHGLLTFQKSFALVKKQTFKNLHSAKPSMRLLDAFKLSHFIKLKRNG</sequence>